<dbReference type="Pfam" id="PF07940">
    <property type="entry name" value="Hepar_II_III_C"/>
    <property type="match status" value="1"/>
</dbReference>
<keyword evidence="6" id="KW-1185">Reference proteome</keyword>
<dbReference type="EMBL" id="JADCKB010000002">
    <property type="protein sequence ID" value="MBE5039126.1"/>
    <property type="molecule type" value="Genomic_DNA"/>
</dbReference>
<evidence type="ECO:0000256" key="1">
    <source>
        <dbReference type="ARBA" id="ARBA00004196"/>
    </source>
</evidence>
<dbReference type="InterPro" id="IPR008929">
    <property type="entry name" value="Chondroitin_lyas"/>
</dbReference>
<keyword evidence="2" id="KW-0326">Glycosidase</keyword>
<dbReference type="Gene3D" id="2.70.98.70">
    <property type="match status" value="1"/>
</dbReference>
<name>A0A9D5LZ28_9FIRM</name>
<dbReference type="Gene3D" id="1.50.10.100">
    <property type="entry name" value="Chondroitin AC/alginate lyase"/>
    <property type="match status" value="1"/>
</dbReference>
<evidence type="ECO:0000256" key="3">
    <source>
        <dbReference type="SAM" id="SignalP"/>
    </source>
</evidence>
<proteinExistence type="predicted"/>
<dbReference type="RefSeq" id="WP_226391690.1">
    <property type="nucleotide sequence ID" value="NZ_JADCKB010000002.1"/>
</dbReference>
<dbReference type="PANTHER" id="PTHR38045">
    <property type="entry name" value="CHROMOSOME 1, WHOLE GENOME SHOTGUN SEQUENCE"/>
    <property type="match status" value="1"/>
</dbReference>
<feature type="chain" id="PRO_5039482946" evidence="3">
    <location>
        <begin position="30"/>
        <end position="1452"/>
    </location>
</feature>
<feature type="signal peptide" evidence="3">
    <location>
        <begin position="1"/>
        <end position="29"/>
    </location>
</feature>
<accession>A0A9D5LZ28</accession>
<evidence type="ECO:0000313" key="5">
    <source>
        <dbReference type="EMBL" id="MBE5039126.1"/>
    </source>
</evidence>
<comment type="caution">
    <text evidence="5">The sequence shown here is derived from an EMBL/GenBank/DDBJ whole genome shotgun (WGS) entry which is preliminary data.</text>
</comment>
<protein>
    <submittedName>
        <fullName evidence="5">Discoidin domain-containing protein</fullName>
    </submittedName>
</protein>
<dbReference type="InterPro" id="IPR008979">
    <property type="entry name" value="Galactose-bd-like_sf"/>
</dbReference>
<dbReference type="Pfam" id="PF00754">
    <property type="entry name" value="F5_F8_type_C"/>
    <property type="match status" value="1"/>
</dbReference>
<dbReference type="SUPFAM" id="SSF48230">
    <property type="entry name" value="Chondroitin AC/alginate lyase"/>
    <property type="match status" value="1"/>
</dbReference>
<keyword evidence="3" id="KW-0732">Signal</keyword>
<comment type="subcellular location">
    <subcellularLocation>
        <location evidence="1">Cell envelope</location>
    </subcellularLocation>
</comment>
<gene>
    <name evidence="5" type="ORF">INF28_01405</name>
</gene>
<keyword evidence="2" id="KW-0378">Hydrolase</keyword>
<reference evidence="5" key="1">
    <citation type="submission" date="2020-10" db="EMBL/GenBank/DDBJ databases">
        <title>ChiBAC.</title>
        <authorList>
            <person name="Zenner C."/>
            <person name="Hitch T.C.A."/>
            <person name="Clavel T."/>
        </authorList>
    </citation>
    <scope>NUCLEOTIDE SEQUENCE</scope>
    <source>
        <strain evidence="5">DSM 107454</strain>
    </source>
</reference>
<dbReference type="Gene3D" id="2.60.120.260">
    <property type="entry name" value="Galactose-binding domain-like"/>
    <property type="match status" value="1"/>
</dbReference>
<dbReference type="GO" id="GO:0016829">
    <property type="term" value="F:lyase activity"/>
    <property type="evidence" value="ECO:0007669"/>
    <property type="project" value="InterPro"/>
</dbReference>
<feature type="domain" description="F5/8 type C" evidence="4">
    <location>
        <begin position="1303"/>
        <end position="1445"/>
    </location>
</feature>
<evidence type="ECO:0000256" key="2">
    <source>
        <dbReference type="ARBA" id="ARBA00023295"/>
    </source>
</evidence>
<dbReference type="SUPFAM" id="SSF49785">
    <property type="entry name" value="Galactose-binding domain-like"/>
    <property type="match status" value="1"/>
</dbReference>
<dbReference type="PANTHER" id="PTHR38045:SF1">
    <property type="entry name" value="HEPARINASE II_III-LIKE PROTEIN"/>
    <property type="match status" value="1"/>
</dbReference>
<dbReference type="GO" id="GO:0016798">
    <property type="term" value="F:hydrolase activity, acting on glycosyl bonds"/>
    <property type="evidence" value="ECO:0007669"/>
    <property type="project" value="UniProtKB-KW"/>
</dbReference>
<dbReference type="PROSITE" id="PS50022">
    <property type="entry name" value="FA58C_3"/>
    <property type="match status" value="1"/>
</dbReference>
<dbReference type="Proteomes" id="UP000806542">
    <property type="component" value="Unassembled WGS sequence"/>
</dbReference>
<evidence type="ECO:0000313" key="6">
    <source>
        <dbReference type="Proteomes" id="UP000806542"/>
    </source>
</evidence>
<evidence type="ECO:0000259" key="4">
    <source>
        <dbReference type="PROSITE" id="PS50022"/>
    </source>
</evidence>
<dbReference type="GO" id="GO:0030313">
    <property type="term" value="C:cell envelope"/>
    <property type="evidence" value="ECO:0007669"/>
    <property type="project" value="UniProtKB-SubCell"/>
</dbReference>
<dbReference type="InterPro" id="IPR012480">
    <property type="entry name" value="Hepar_II_III_C"/>
</dbReference>
<sequence>MSKSTKRLITFLILIAFGSSIGMPFSALAAEQKEDTVFIYSEPFDGAETNGTPETVTVAGAKTRVIEVDTTDKKFQIMPGAKTTITAPYSTQSKKYMISMDLSGDGKISLDLLLKTSTSNSTLLTIRNNVILTKEGKEVGSVNPNDFTRLAVALNLKSGTYDIYINDKLVLNRWKLPTNANFNGFSLVRIAEMTENLYLDNLYVYEGTEPVSKLPAAAFNPEGQEFLDYTDDLGDFSFFKSDYITHRYVGYPNTTITPKTNEIICEKFDYKNPNKGDKIIFNKITEEDLFIDVTSKIFTTYRSSNEYKHFKIAGEFMCDFDGDSSLYIYQLRDTTSSSSQVNLYPITIDSDGSVKLINGQTLSGVAAKGKWFRVTMYLNLIDHTITMFLDGDKVLDNVAISNTLNTLNMIRVQCRSGQYTGSMEARHLEFTGLAQPYAGQPEGEETRTSMFSSDQPIVDYLKDKITFHYYGKNIYSNGGKFDMTAEPVYQDGEMYVALADFNRAYGSSVTLAGDSVSEGDKTVALTKKPIKPNGVDLIPVMETASSLLGYNVFDDTNGLVITSLNKIYFDVEDEVPYYKREIHTGYIDRFSSLQYIYDYLLFDRPTRETLLADFNAATDNGAKHPRIMAGADDFERIKEQAKTDEYMKKVVDDIIGKADSDCEAAPISYVYQDDLRTTTVGDRLRDRMFRVGFAYQMTGDQKYVDCAWANLSALDHFPDINPGHPIDTGSYGMGIAIGYDWFYNAFTEEQRQNIRDNAMRLHITVISEGFYGRSPVRGGPDGNINVIGYYNKWISNYNAWVNGGSVCMALAFMEDFPEVCTDMLWHSIRSFEYTFKNLYPDGSWVESTNYWMIVARSIAYAFATLQEVYGTDFKLSCFPGTKETGPANLALRSMLGSYNYHDCGSESSYANFPMAFLGVYFDQPELLAARKATITRGYDSRMTNNTADVFDALFYDPSVTIDQINIMPRIYTTRGLEMFAVHEDYTKYDGLFLAAHGGPVTFYHSHNDNGDFNFDLNGVRWACSLPAEDYNSSLSSSQKYRVRTEGHNTITINNGSTLNQIGDTYDPLIKSEEGEGGAFGVYDLSESYADADKFLRGFYVGDNYRSLTIRDEIELNKDNSEIYWFMHTQAAAQVIDDRTVILSSNGQSLTLNFETDADTAEVSIMDAVPLETSPQGEGQNPNSGYRKVAIRLVGSGKVNLTVRLGEFAGVVDQTPIDEWKAPGYSDQLAGNEDYSYILRINGMEYDGISSVPVVDPENLPTFEIVPKSDGMTAEVVVSDSLTTANTVRIYNADKTRYKVFILPYSTMQGIKDIAYDEIPIVDWSVSAEPEKENIGKNMFDNDFATRWTTLNTGENAVFDLGSVQEIDGLAAGFWQSGARQYYFDLYVSDDGTNWNLIDTFSSELGAEDYQVFKFKDVSGRYIKLVGQGNSANVNTNVLELRIVRLKEAYRVD</sequence>
<dbReference type="InterPro" id="IPR000421">
    <property type="entry name" value="FA58C"/>
</dbReference>
<organism evidence="5 6">
    <name type="scientific">Ructibacterium gallinarum</name>
    <dbReference type="NCBI Taxonomy" id="2779355"/>
    <lineage>
        <taxon>Bacteria</taxon>
        <taxon>Bacillati</taxon>
        <taxon>Bacillota</taxon>
        <taxon>Clostridia</taxon>
        <taxon>Eubacteriales</taxon>
        <taxon>Oscillospiraceae</taxon>
        <taxon>Ructibacterium</taxon>
    </lineage>
</organism>